<evidence type="ECO:0000313" key="2">
    <source>
        <dbReference type="EMBL" id="AFD24659.1"/>
    </source>
</evidence>
<dbReference type="InterPro" id="IPR001509">
    <property type="entry name" value="Epimerase_deHydtase"/>
</dbReference>
<dbReference type="eggNOG" id="COG0451">
    <property type="taxonomic scope" value="Bacteria"/>
</dbReference>
<organism evidence="2 3">
    <name type="scientific">Deinococcus gobiensis (strain DSM 21396 / JCM 16679 / CGMCC 1.7299 / I-0)</name>
    <dbReference type="NCBI Taxonomy" id="745776"/>
    <lineage>
        <taxon>Bacteria</taxon>
        <taxon>Thermotogati</taxon>
        <taxon>Deinococcota</taxon>
        <taxon>Deinococci</taxon>
        <taxon>Deinococcales</taxon>
        <taxon>Deinococcaceae</taxon>
        <taxon>Deinococcus</taxon>
    </lineage>
</organism>
<dbReference type="Gene3D" id="3.40.50.720">
    <property type="entry name" value="NAD(P)-binding Rossmann-like Domain"/>
    <property type="match status" value="1"/>
</dbReference>
<protein>
    <recommendedName>
        <fullName evidence="1">NAD-dependent epimerase/dehydratase domain-containing protein</fullName>
    </recommendedName>
</protein>
<keyword evidence="3" id="KW-1185">Reference proteome</keyword>
<name>H8GXJ9_DEIGI</name>
<proteinExistence type="predicted"/>
<feature type="domain" description="NAD-dependent epimerase/dehydratase" evidence="1">
    <location>
        <begin position="7"/>
        <end position="225"/>
    </location>
</feature>
<dbReference type="EMBL" id="CP002191">
    <property type="protein sequence ID" value="AFD24659.1"/>
    <property type="molecule type" value="Genomic_DNA"/>
</dbReference>
<dbReference type="STRING" id="745776.DGo_CA0732"/>
<dbReference type="GO" id="GO:0016853">
    <property type="term" value="F:isomerase activity"/>
    <property type="evidence" value="ECO:0007669"/>
    <property type="project" value="UniProtKB-KW"/>
</dbReference>
<reference evidence="2 3" key="1">
    <citation type="journal article" date="2012" name="PLoS ONE">
        <title>Genome sequence and transcriptome analysis of the radioresistant bacterium Deinococcus gobiensis: insights into the extreme environmental adaptations.</title>
        <authorList>
            <person name="Yuan M."/>
            <person name="Chen M."/>
            <person name="Zhang W."/>
            <person name="Lu W."/>
            <person name="Wang J."/>
            <person name="Yang M."/>
            <person name="Zhao P."/>
            <person name="Tang R."/>
            <person name="Li X."/>
            <person name="Hao Y."/>
            <person name="Zhou Z."/>
            <person name="Zhan Y."/>
            <person name="Yu H."/>
            <person name="Teng C."/>
            <person name="Yan Y."/>
            <person name="Ping S."/>
            <person name="Wang Y."/>
            <person name="Lin M."/>
        </authorList>
    </citation>
    <scope>NUCLEOTIDE SEQUENCE [LARGE SCALE GENOMIC DNA]</scope>
    <source>
        <strain evidence="2 3">I-0</strain>
    </source>
</reference>
<evidence type="ECO:0000259" key="1">
    <source>
        <dbReference type="Pfam" id="PF01370"/>
    </source>
</evidence>
<dbReference type="PANTHER" id="PTHR48079:SF6">
    <property type="entry name" value="NAD(P)-BINDING DOMAIN-CONTAINING PROTEIN-RELATED"/>
    <property type="match status" value="1"/>
</dbReference>
<dbReference type="HOGENOM" id="CLU_007383_6_1_0"/>
<dbReference type="GO" id="GO:0005737">
    <property type="term" value="C:cytoplasm"/>
    <property type="evidence" value="ECO:0007669"/>
    <property type="project" value="TreeGrafter"/>
</dbReference>
<dbReference type="GO" id="GO:0004029">
    <property type="term" value="F:aldehyde dehydrogenase (NAD+) activity"/>
    <property type="evidence" value="ECO:0007669"/>
    <property type="project" value="TreeGrafter"/>
</dbReference>
<dbReference type="PANTHER" id="PTHR48079">
    <property type="entry name" value="PROTEIN YEEZ"/>
    <property type="match status" value="1"/>
</dbReference>
<dbReference type="InterPro" id="IPR036291">
    <property type="entry name" value="NAD(P)-bd_dom_sf"/>
</dbReference>
<dbReference type="SUPFAM" id="SSF51735">
    <property type="entry name" value="NAD(P)-binding Rossmann-fold domains"/>
    <property type="match status" value="1"/>
</dbReference>
<dbReference type="Proteomes" id="UP000007575">
    <property type="component" value="Chromosome"/>
</dbReference>
<gene>
    <name evidence="2" type="ordered locus">DGo_CA0732</name>
</gene>
<dbReference type="KEGG" id="dgo:DGo_CA0732"/>
<sequence length="323" mass="34958">MLPAMRVLVTGATGFLGGVVARRLVQGGHAVTGTGRDPAAGERLRASGVKFMSAELRRPAEWEGLLGGVDAVVHAAARSTLWGRWEDFVADNVTVSTRLARACARRGLVLVHVSTPSVYNATGHHVQVPESLPVGPRFDSLYARSKYLAEEAVRLAHPAAVVLRPRGLYGPGDTTLLPRLTRALRSGRLPRLTRTEVWTELTHVDNAAHAAALALDRPVPGLFNVTDGEAVPLWATLDRLADRLEVPRPQRYVPPALLEGAALALETLARLHPQRPEPPLTASGVRLLTRSMSLDLTRARTRLGYAPLVRPEAGLDDVLRRLP</sequence>
<dbReference type="InterPro" id="IPR051783">
    <property type="entry name" value="NAD(P)-dependent_oxidoreduct"/>
</dbReference>
<accession>H8GXJ9</accession>
<dbReference type="PATRIC" id="fig|745776.4.peg.749"/>
<dbReference type="AlphaFoldDB" id="H8GXJ9"/>
<dbReference type="Pfam" id="PF01370">
    <property type="entry name" value="Epimerase"/>
    <property type="match status" value="1"/>
</dbReference>
<keyword evidence="2" id="KW-0413">Isomerase</keyword>
<evidence type="ECO:0000313" key="3">
    <source>
        <dbReference type="Proteomes" id="UP000007575"/>
    </source>
</evidence>